<evidence type="ECO:0000313" key="2">
    <source>
        <dbReference type="WBParaSite" id="PDA_v2.g15689.t1"/>
    </source>
</evidence>
<dbReference type="Proteomes" id="UP000887578">
    <property type="component" value="Unplaced"/>
</dbReference>
<organism evidence="1 2">
    <name type="scientific">Panagrolaimus davidi</name>
    <dbReference type="NCBI Taxonomy" id="227884"/>
    <lineage>
        <taxon>Eukaryota</taxon>
        <taxon>Metazoa</taxon>
        <taxon>Ecdysozoa</taxon>
        <taxon>Nematoda</taxon>
        <taxon>Chromadorea</taxon>
        <taxon>Rhabditida</taxon>
        <taxon>Tylenchina</taxon>
        <taxon>Panagrolaimomorpha</taxon>
        <taxon>Panagrolaimoidea</taxon>
        <taxon>Panagrolaimidae</taxon>
        <taxon>Panagrolaimus</taxon>
    </lineage>
</organism>
<keyword evidence="1" id="KW-1185">Reference proteome</keyword>
<name>A0A914PDG3_9BILA</name>
<proteinExistence type="predicted"/>
<protein>
    <submittedName>
        <fullName evidence="2">Uncharacterized protein</fullName>
    </submittedName>
</protein>
<accession>A0A914PDG3</accession>
<evidence type="ECO:0000313" key="1">
    <source>
        <dbReference type="Proteomes" id="UP000887578"/>
    </source>
</evidence>
<sequence length="341" mass="40035">MEPLEFLSSFFDSDSSIPTSYSTTSDSQKKKKKKRTKLLYYFDPTTSKRQYFSIPEKIVYYAAKNATSSTMFQKLLQTCKYFFIINPVVIVPLLKCFYGDWYACNSVGKKCFQFKDSQTLHFKVWIQHEFDSYSGNVSRIFPWIYKCDAKTVCFGSLKQCLTFEEFMYIAGNAKKLRMFSQPVKYSNGENVLLEDIIKNLPKLKSLHFSFADDESDVTETTAYKLLEIQHFKQMSHITLSNIPETLDIGTMFDFILENKHKKINLSYRSQISDLCKELIREFSDRLRNESGCDSIIQCYEHYVPSLYSTISLYSLSSSDGELMFPWNEENDEEWEFPWDKE</sequence>
<reference evidence="2" key="1">
    <citation type="submission" date="2022-11" db="UniProtKB">
        <authorList>
            <consortium name="WormBaseParasite"/>
        </authorList>
    </citation>
    <scope>IDENTIFICATION</scope>
</reference>
<dbReference type="WBParaSite" id="PDA_v2.g15689.t1">
    <property type="protein sequence ID" value="PDA_v2.g15689.t1"/>
    <property type="gene ID" value="PDA_v2.g15689"/>
</dbReference>
<dbReference type="AlphaFoldDB" id="A0A914PDG3"/>